<organism evidence="11 12">
    <name type="scientific">Nocardioides oleivorans</name>
    <dbReference type="NCBI Taxonomy" id="273676"/>
    <lineage>
        <taxon>Bacteria</taxon>
        <taxon>Bacillati</taxon>
        <taxon>Actinomycetota</taxon>
        <taxon>Actinomycetes</taxon>
        <taxon>Propionibacteriales</taxon>
        <taxon>Nocardioidaceae</taxon>
        <taxon>Nocardioides</taxon>
    </lineage>
</organism>
<comment type="subcellular location">
    <subcellularLocation>
        <location evidence="1">Cell membrane</location>
        <topology evidence="1">Multi-pass membrane protein</topology>
    </subcellularLocation>
</comment>
<dbReference type="NCBIfam" id="TIGR00710">
    <property type="entry name" value="efflux_Bcr_CflA"/>
    <property type="match status" value="1"/>
</dbReference>
<dbReference type="PROSITE" id="PS00216">
    <property type="entry name" value="SUGAR_TRANSPORT_1"/>
    <property type="match status" value="1"/>
</dbReference>
<feature type="region of interest" description="Disordered" evidence="8">
    <location>
        <begin position="1"/>
        <end position="26"/>
    </location>
</feature>
<evidence type="ECO:0000256" key="7">
    <source>
        <dbReference type="ARBA" id="ARBA00023136"/>
    </source>
</evidence>
<dbReference type="AlphaFoldDB" id="A0A4Q2RY25"/>
<feature type="transmembrane region" description="Helical" evidence="9">
    <location>
        <begin position="33"/>
        <end position="53"/>
    </location>
</feature>
<evidence type="ECO:0000256" key="6">
    <source>
        <dbReference type="ARBA" id="ARBA00022989"/>
    </source>
</evidence>
<keyword evidence="7 9" id="KW-0472">Membrane</keyword>
<dbReference type="PANTHER" id="PTHR42718:SF46">
    <property type="entry name" value="BLR6921 PROTEIN"/>
    <property type="match status" value="1"/>
</dbReference>
<keyword evidence="5 9" id="KW-0812">Transmembrane</keyword>
<feature type="transmembrane region" description="Helical" evidence="9">
    <location>
        <begin position="165"/>
        <end position="186"/>
    </location>
</feature>
<dbReference type="GO" id="GO:0042910">
    <property type="term" value="F:xenobiotic transmembrane transporter activity"/>
    <property type="evidence" value="ECO:0007669"/>
    <property type="project" value="InterPro"/>
</dbReference>
<evidence type="ECO:0000259" key="10">
    <source>
        <dbReference type="PROSITE" id="PS50850"/>
    </source>
</evidence>
<dbReference type="RefSeq" id="WP_129399064.1">
    <property type="nucleotide sequence ID" value="NZ_SDWT01000001.1"/>
</dbReference>
<feature type="transmembrane region" description="Helical" evidence="9">
    <location>
        <begin position="73"/>
        <end position="93"/>
    </location>
</feature>
<feature type="transmembrane region" description="Helical" evidence="9">
    <location>
        <begin position="278"/>
        <end position="300"/>
    </location>
</feature>
<sequence>MPLLHDHTSSSNGATAPTAATSLPFPEPSGRSALPASVLGSVVLITAIAPLATDMYVPAFPLVGRDLDASATQVQLTLTTFFVGMALGQLVGGPFSDRVGRRRPLLAGLAALLATSVACAFSPSVAAMMAARLVQGFAGGWAMVIARSVVIDLTDGVRMVRAMNVVAAVAGVAPIVGPLLGALVLSVTHWRVSFWLVAALAALMVLAVALVMPESLPVERRHGGGLGRLLGATGEVLSSRVFGGHLVVFAFSMGITFAYVATSAYVLQSMNGLTPVQYAVDFAANAGGMTLAALVAARYADRVPARVFIKIGLVATGAAGIILAAAAVWFSMPLVAALVGFFVLMTAQGLVGPNAGALASAAVPDHPGTGSALLGFLQWVMAGTIAPLAGLGGEHTAVPMAAIVLVLTAASAVAYRIAGRRQAHPSPAADTAVRTH</sequence>
<dbReference type="SUPFAM" id="SSF103473">
    <property type="entry name" value="MFS general substrate transporter"/>
    <property type="match status" value="1"/>
</dbReference>
<keyword evidence="12" id="KW-1185">Reference proteome</keyword>
<comment type="similarity">
    <text evidence="2">Belongs to the major facilitator superfamily. Bcr/CmlA family.</text>
</comment>
<dbReference type="PROSITE" id="PS50850">
    <property type="entry name" value="MFS"/>
    <property type="match status" value="1"/>
</dbReference>
<feature type="transmembrane region" description="Helical" evidence="9">
    <location>
        <begin position="336"/>
        <end position="359"/>
    </location>
</feature>
<dbReference type="InterPro" id="IPR020846">
    <property type="entry name" value="MFS_dom"/>
</dbReference>
<evidence type="ECO:0000256" key="5">
    <source>
        <dbReference type="ARBA" id="ARBA00022692"/>
    </source>
</evidence>
<dbReference type="GO" id="GO:1990961">
    <property type="term" value="P:xenobiotic detoxification by transmembrane export across the plasma membrane"/>
    <property type="evidence" value="ECO:0007669"/>
    <property type="project" value="InterPro"/>
</dbReference>
<comment type="caution">
    <text evidence="11">The sequence shown here is derived from an EMBL/GenBank/DDBJ whole genome shotgun (WGS) entry which is preliminary data.</text>
</comment>
<name>A0A4Q2RY25_9ACTN</name>
<evidence type="ECO:0000313" key="11">
    <source>
        <dbReference type="EMBL" id="RYB93706.1"/>
    </source>
</evidence>
<evidence type="ECO:0000313" key="12">
    <source>
        <dbReference type="Proteomes" id="UP000294071"/>
    </source>
</evidence>
<dbReference type="InterPro" id="IPR005829">
    <property type="entry name" value="Sugar_transporter_CS"/>
</dbReference>
<gene>
    <name evidence="11" type="ORF">EUA93_04645</name>
</gene>
<feature type="compositionally biased region" description="Polar residues" evidence="8">
    <location>
        <begin position="9"/>
        <end position="21"/>
    </location>
</feature>
<feature type="transmembrane region" description="Helical" evidence="9">
    <location>
        <begin position="307"/>
        <end position="330"/>
    </location>
</feature>
<reference evidence="11 12" key="1">
    <citation type="submission" date="2019-01" db="EMBL/GenBank/DDBJ databases">
        <title>Novel species of Nocardioides.</title>
        <authorList>
            <person name="Liu Q."/>
            <person name="Xin Y.-H."/>
        </authorList>
    </citation>
    <scope>NUCLEOTIDE SEQUENCE [LARGE SCALE GENOMIC DNA]</scope>
    <source>
        <strain evidence="11 12">CGMCC 4.6882</strain>
    </source>
</reference>
<protein>
    <submittedName>
        <fullName evidence="11">Bcr/CflA family efflux MFS transporter</fullName>
    </submittedName>
</protein>
<dbReference type="CDD" id="cd17320">
    <property type="entry name" value="MFS_MdfA_MDR_like"/>
    <property type="match status" value="1"/>
</dbReference>
<evidence type="ECO:0000256" key="2">
    <source>
        <dbReference type="ARBA" id="ARBA00006236"/>
    </source>
</evidence>
<evidence type="ECO:0000256" key="3">
    <source>
        <dbReference type="ARBA" id="ARBA00022448"/>
    </source>
</evidence>
<accession>A0A4Q2RY25</accession>
<dbReference type="Pfam" id="PF07690">
    <property type="entry name" value="MFS_1"/>
    <property type="match status" value="1"/>
</dbReference>
<dbReference type="InterPro" id="IPR011701">
    <property type="entry name" value="MFS"/>
</dbReference>
<feature type="transmembrane region" description="Helical" evidence="9">
    <location>
        <begin position="133"/>
        <end position="153"/>
    </location>
</feature>
<feature type="transmembrane region" description="Helical" evidence="9">
    <location>
        <begin position="192"/>
        <end position="212"/>
    </location>
</feature>
<feature type="transmembrane region" description="Helical" evidence="9">
    <location>
        <begin position="105"/>
        <end position="127"/>
    </location>
</feature>
<feature type="transmembrane region" description="Helical" evidence="9">
    <location>
        <begin position="246"/>
        <end position="266"/>
    </location>
</feature>
<dbReference type="OrthoDB" id="9814303at2"/>
<feature type="transmembrane region" description="Helical" evidence="9">
    <location>
        <begin position="397"/>
        <end position="418"/>
    </location>
</feature>
<evidence type="ECO:0000256" key="4">
    <source>
        <dbReference type="ARBA" id="ARBA00022475"/>
    </source>
</evidence>
<feature type="transmembrane region" description="Helical" evidence="9">
    <location>
        <begin position="371"/>
        <end position="391"/>
    </location>
</feature>
<proteinExistence type="inferred from homology"/>
<keyword evidence="3" id="KW-0813">Transport</keyword>
<evidence type="ECO:0000256" key="9">
    <source>
        <dbReference type="SAM" id="Phobius"/>
    </source>
</evidence>
<dbReference type="InterPro" id="IPR004812">
    <property type="entry name" value="Efflux_drug-R_Bcr/CmlA"/>
</dbReference>
<dbReference type="EMBL" id="SDWT01000001">
    <property type="protein sequence ID" value="RYB93706.1"/>
    <property type="molecule type" value="Genomic_DNA"/>
</dbReference>
<dbReference type="Proteomes" id="UP000294071">
    <property type="component" value="Unassembled WGS sequence"/>
</dbReference>
<dbReference type="GO" id="GO:0005886">
    <property type="term" value="C:plasma membrane"/>
    <property type="evidence" value="ECO:0007669"/>
    <property type="project" value="UniProtKB-SubCell"/>
</dbReference>
<keyword evidence="4" id="KW-1003">Cell membrane</keyword>
<feature type="domain" description="Major facilitator superfamily (MFS) profile" evidence="10">
    <location>
        <begin position="38"/>
        <end position="420"/>
    </location>
</feature>
<evidence type="ECO:0000256" key="8">
    <source>
        <dbReference type="SAM" id="MobiDB-lite"/>
    </source>
</evidence>
<evidence type="ECO:0000256" key="1">
    <source>
        <dbReference type="ARBA" id="ARBA00004651"/>
    </source>
</evidence>
<dbReference type="PANTHER" id="PTHR42718">
    <property type="entry name" value="MAJOR FACILITATOR SUPERFAMILY MULTIDRUG TRANSPORTER MFSC"/>
    <property type="match status" value="1"/>
</dbReference>
<dbReference type="InterPro" id="IPR036259">
    <property type="entry name" value="MFS_trans_sf"/>
</dbReference>
<keyword evidence="6 9" id="KW-1133">Transmembrane helix</keyword>
<dbReference type="Gene3D" id="1.20.1720.10">
    <property type="entry name" value="Multidrug resistance protein D"/>
    <property type="match status" value="1"/>
</dbReference>